<dbReference type="Proteomes" id="UP001427805">
    <property type="component" value="Unassembled WGS sequence"/>
</dbReference>
<dbReference type="InterPro" id="IPR027417">
    <property type="entry name" value="P-loop_NTPase"/>
</dbReference>
<sequence>MTHYRLGIAGIASELPLTGLPEVAPIAVPDIRVTRGVVAALADAWRDDQSSEIVPDWATIDYFRSADGRWHRIRYDYRGNIAEFAIREDGAQVVVETAHPDAAEVANLIEGPILGRAMRLAGCTCLHATALSQGDRAIALMGASGVGKSSLAWALVRQGCRLVTDDMVALARDGDAMMVQPGRARLRLWPDSAERLGLSGDSGTLFPTTTEMAKVGVHDPALFEDRPVRLDAIYRVLPRDPALAQPTIAEMPVAERLAELASNLHGMLAPGREGRRRELAWLASVAGRVPVRTLILPDRLDALPGIAAALIPRLFA</sequence>
<evidence type="ECO:0000313" key="2">
    <source>
        <dbReference type="EMBL" id="MEN3749874.1"/>
    </source>
</evidence>
<organism evidence="2 3">
    <name type="scientific">Sphingomonas rustica</name>
    <dbReference type="NCBI Taxonomy" id="3103142"/>
    <lineage>
        <taxon>Bacteria</taxon>
        <taxon>Pseudomonadati</taxon>
        <taxon>Pseudomonadota</taxon>
        <taxon>Alphaproteobacteria</taxon>
        <taxon>Sphingomonadales</taxon>
        <taxon>Sphingomonadaceae</taxon>
        <taxon>Sphingomonas</taxon>
    </lineage>
</organism>
<dbReference type="EMBL" id="JBDIZK010000019">
    <property type="protein sequence ID" value="MEN3749874.1"/>
    <property type="molecule type" value="Genomic_DNA"/>
</dbReference>
<gene>
    <name evidence="2" type="ORF">TPR58_22065</name>
</gene>
<dbReference type="Gene3D" id="3.40.50.300">
    <property type="entry name" value="P-loop containing nucleotide triphosphate hydrolases"/>
    <property type="match status" value="1"/>
</dbReference>
<proteinExistence type="predicted"/>
<dbReference type="RefSeq" id="WP_346248924.1">
    <property type="nucleotide sequence ID" value="NZ_JBDIZK010000019.1"/>
</dbReference>
<evidence type="ECO:0000259" key="1">
    <source>
        <dbReference type="Pfam" id="PF07475"/>
    </source>
</evidence>
<dbReference type="SUPFAM" id="SSF53795">
    <property type="entry name" value="PEP carboxykinase-like"/>
    <property type="match status" value="1"/>
</dbReference>
<protein>
    <recommendedName>
        <fullName evidence="1">HPr kinase/phosphorylase C-terminal domain-containing protein</fullName>
    </recommendedName>
</protein>
<feature type="domain" description="HPr kinase/phosphorylase C-terminal" evidence="1">
    <location>
        <begin position="120"/>
        <end position="179"/>
    </location>
</feature>
<comment type="caution">
    <text evidence="2">The sequence shown here is derived from an EMBL/GenBank/DDBJ whole genome shotgun (WGS) entry which is preliminary data.</text>
</comment>
<dbReference type="Pfam" id="PF07475">
    <property type="entry name" value="Hpr_kinase_C"/>
    <property type="match status" value="1"/>
</dbReference>
<name>A0ABV0BE97_9SPHN</name>
<dbReference type="InterPro" id="IPR011104">
    <property type="entry name" value="Hpr_kin/Pase_C"/>
</dbReference>
<keyword evidence="3" id="KW-1185">Reference proteome</keyword>
<accession>A0ABV0BE97</accession>
<reference evidence="2 3" key="1">
    <citation type="submission" date="2024-05" db="EMBL/GenBank/DDBJ databases">
        <title>Sphingomonas sp. HF-S3 16S ribosomal RNA gene Genome sequencing and assembly.</title>
        <authorList>
            <person name="Lee H."/>
        </authorList>
    </citation>
    <scope>NUCLEOTIDE SEQUENCE [LARGE SCALE GENOMIC DNA]</scope>
    <source>
        <strain evidence="2 3">HF-S3</strain>
    </source>
</reference>
<evidence type="ECO:0000313" key="3">
    <source>
        <dbReference type="Proteomes" id="UP001427805"/>
    </source>
</evidence>